<dbReference type="RefSeq" id="WP_268187116.1">
    <property type="nucleotide sequence ID" value="NZ_CP113361.1"/>
</dbReference>
<dbReference type="InterPro" id="IPR022761">
    <property type="entry name" value="Fumarate_lyase_N"/>
</dbReference>
<evidence type="ECO:0000256" key="2">
    <source>
        <dbReference type="NCBIfam" id="TIGR00838"/>
    </source>
</evidence>
<dbReference type="EMBL" id="CP113361">
    <property type="protein sequence ID" value="WAI01838.1"/>
    <property type="molecule type" value="Genomic_DNA"/>
</dbReference>
<dbReference type="KEGG" id="mou:OU421_02905"/>
<evidence type="ECO:0000313" key="5">
    <source>
        <dbReference type="EMBL" id="WAI01838.1"/>
    </source>
</evidence>
<dbReference type="Pfam" id="PF14698">
    <property type="entry name" value="ASL_C2"/>
    <property type="match status" value="1"/>
</dbReference>
<dbReference type="GeneID" id="76834017"/>
<dbReference type="PANTHER" id="PTHR43814:SF1">
    <property type="entry name" value="ARGININOSUCCINATE LYASE"/>
    <property type="match status" value="1"/>
</dbReference>
<dbReference type="InterPro" id="IPR029419">
    <property type="entry name" value="Arg_succ_lyase_C"/>
</dbReference>
<dbReference type="InterPro" id="IPR008948">
    <property type="entry name" value="L-Aspartase-like"/>
</dbReference>
<dbReference type="PRINTS" id="PR00149">
    <property type="entry name" value="FUMRATELYASE"/>
</dbReference>
<proteinExistence type="inferred from homology"/>
<dbReference type="CDD" id="cd01359">
    <property type="entry name" value="Argininosuccinate_lyase"/>
    <property type="match status" value="1"/>
</dbReference>
<keyword evidence="1 5" id="KW-0456">Lyase</keyword>
<dbReference type="Pfam" id="PF00206">
    <property type="entry name" value="Lyase_1"/>
    <property type="match status" value="1"/>
</dbReference>
<dbReference type="EC" id="4.3.2.1" evidence="1 2"/>
<comment type="subcellular location">
    <subcellularLocation>
        <location evidence="1">Cytoplasm</location>
    </subcellularLocation>
</comment>
<feature type="domain" description="Argininosuccinate lyase C-terminal" evidence="4">
    <location>
        <begin position="366"/>
        <end position="437"/>
    </location>
</feature>
<keyword evidence="6" id="KW-1185">Reference proteome</keyword>
<dbReference type="NCBIfam" id="TIGR00838">
    <property type="entry name" value="argH"/>
    <property type="match status" value="1"/>
</dbReference>
<comment type="similarity">
    <text evidence="1">Belongs to the lyase 1 family. Argininosuccinate lyase subfamily.</text>
</comment>
<keyword evidence="1" id="KW-0055">Arginine biosynthesis</keyword>
<gene>
    <name evidence="1 5" type="primary">argH</name>
    <name evidence="5" type="ORF">OU421_02905</name>
</gene>
<evidence type="ECO:0000259" key="4">
    <source>
        <dbReference type="Pfam" id="PF14698"/>
    </source>
</evidence>
<dbReference type="FunFam" id="1.20.200.10:FF:000015">
    <property type="entry name" value="argininosuccinate lyase isoform X2"/>
    <property type="match status" value="1"/>
</dbReference>
<dbReference type="PANTHER" id="PTHR43814">
    <property type="entry name" value="ARGININOSUCCINATE LYASE"/>
    <property type="match status" value="1"/>
</dbReference>
<comment type="pathway">
    <text evidence="1">Amino-acid biosynthesis; L-arginine biosynthesis; L-arginine from L-ornithine and carbamoyl phosphate: step 3/3.</text>
</comment>
<evidence type="ECO:0000256" key="1">
    <source>
        <dbReference type="HAMAP-Rule" id="MF_00006"/>
    </source>
</evidence>
<dbReference type="Gene3D" id="1.10.40.30">
    <property type="entry name" value="Fumarase/aspartase (C-terminal domain)"/>
    <property type="match status" value="1"/>
</dbReference>
<keyword evidence="1" id="KW-0963">Cytoplasm</keyword>
<keyword evidence="1" id="KW-0028">Amino-acid biosynthesis</keyword>
<comment type="catalytic activity">
    <reaction evidence="1">
        <text>2-(N(omega)-L-arginino)succinate = fumarate + L-arginine</text>
        <dbReference type="Rhea" id="RHEA:24020"/>
        <dbReference type="ChEBI" id="CHEBI:29806"/>
        <dbReference type="ChEBI" id="CHEBI:32682"/>
        <dbReference type="ChEBI" id="CHEBI:57472"/>
        <dbReference type="EC" id="4.3.2.1"/>
    </reaction>
</comment>
<dbReference type="InterPro" id="IPR009049">
    <property type="entry name" value="Argininosuccinate_lyase"/>
</dbReference>
<dbReference type="Gene3D" id="1.10.275.10">
    <property type="entry name" value="Fumarase/aspartase (N-terminal domain)"/>
    <property type="match status" value="1"/>
</dbReference>
<protein>
    <recommendedName>
        <fullName evidence="1 2">Argininosuccinate lyase</fullName>
        <shortName evidence="1">ASAL</shortName>
        <ecNumber evidence="1 2">4.3.2.1</ecNumber>
    </recommendedName>
    <alternativeName>
        <fullName evidence="1">Arginosuccinase</fullName>
    </alternativeName>
</protein>
<reference evidence="5" key="1">
    <citation type="submission" date="2022-11" db="EMBL/GenBank/DDBJ databases">
        <title>Complete genome sequence of Methanogenium organophilum DSM 3596.</title>
        <authorList>
            <person name="Chen S.-C."/>
            <person name="Lai S.-J."/>
            <person name="You Y.-T."/>
        </authorList>
    </citation>
    <scope>NUCLEOTIDE SEQUENCE</scope>
    <source>
        <strain evidence="5">DSM 3596</strain>
    </source>
</reference>
<feature type="domain" description="Fumarate lyase N-terminal" evidence="3">
    <location>
        <begin position="9"/>
        <end position="303"/>
    </location>
</feature>
<evidence type="ECO:0000313" key="6">
    <source>
        <dbReference type="Proteomes" id="UP001163096"/>
    </source>
</evidence>
<dbReference type="GO" id="GO:0005829">
    <property type="term" value="C:cytosol"/>
    <property type="evidence" value="ECO:0007669"/>
    <property type="project" value="TreeGrafter"/>
</dbReference>
<dbReference type="GO" id="GO:0042450">
    <property type="term" value="P:L-arginine biosynthetic process via ornithine"/>
    <property type="evidence" value="ECO:0007669"/>
    <property type="project" value="UniProtKB-UniRule"/>
</dbReference>
<dbReference type="HAMAP" id="MF_00006">
    <property type="entry name" value="Arg_succ_lyase"/>
    <property type="match status" value="1"/>
</dbReference>
<dbReference type="GO" id="GO:0004056">
    <property type="term" value="F:argininosuccinate lyase activity"/>
    <property type="evidence" value="ECO:0007669"/>
    <property type="project" value="UniProtKB-UniRule"/>
</dbReference>
<sequence>MSSDPVRRGRLTGGRPAEVAAFLSSMDADRWIADADVRVDIAHLLMLDRQGIIERDASQAVMAALLEMYENGVPDTVFDDEYEDVHAGIEATLIAASGMDKGGRLHMGRSRNDEVATCIRVRLREELLTHLEGLITLRGALLEQAANHTETVMPGFTHLQHAQPTTLGHYLLAYEQALSRDFERLTDAYIRVNRSPLGAAAFASTGYPIDREMTAELLGFPDLMLNTMDAVSARDFVIETASACTILMSTLSRLAEEIVLWSSAFVRFVTLDDAYCSTSSIMPQKKNPDTAEIMRGKTGAVAGAFTAAFTAVKGLPMSYNRDLQDVTPSLWRAVAESGACIGIATGIIETATFHPDRMREEAGRGFSTATELADVLVREYGLPFRAAHNIIGRAVRSETITLAVLEAAAQDLSGISLVERGLTAERITEALDVDVSVRMRRAPGGPAPETVQKAIAMRNVAREEDRIWVLSEQKRLQDAEDKMIREGKTLVDES</sequence>
<dbReference type="PRINTS" id="PR00145">
    <property type="entry name" value="ARGSUCLYASE"/>
</dbReference>
<evidence type="ECO:0000259" key="3">
    <source>
        <dbReference type="Pfam" id="PF00206"/>
    </source>
</evidence>
<dbReference type="SUPFAM" id="SSF48557">
    <property type="entry name" value="L-aspartase-like"/>
    <property type="match status" value="1"/>
</dbReference>
<dbReference type="InterPro" id="IPR024083">
    <property type="entry name" value="Fumarase/histidase_N"/>
</dbReference>
<dbReference type="InterPro" id="IPR000362">
    <property type="entry name" value="Fumarate_lyase_fam"/>
</dbReference>
<dbReference type="AlphaFoldDB" id="A0A9X9T7X2"/>
<name>A0A9X9T7X2_METOG</name>
<accession>A0A9X9T7X2</accession>
<dbReference type="Proteomes" id="UP001163096">
    <property type="component" value="Chromosome"/>
</dbReference>
<organism evidence="5 6">
    <name type="scientific">Methanogenium organophilum</name>
    <dbReference type="NCBI Taxonomy" id="2199"/>
    <lineage>
        <taxon>Archaea</taxon>
        <taxon>Methanobacteriati</taxon>
        <taxon>Methanobacteriota</taxon>
        <taxon>Stenosarchaea group</taxon>
        <taxon>Methanomicrobia</taxon>
        <taxon>Methanomicrobiales</taxon>
        <taxon>Methanomicrobiaceae</taxon>
        <taxon>Methanogenium</taxon>
    </lineage>
</organism>
<dbReference type="Gene3D" id="1.20.200.10">
    <property type="entry name" value="Fumarase/aspartase (Central domain)"/>
    <property type="match status" value="1"/>
</dbReference>